<dbReference type="AlphaFoldDB" id="A0AAD3S8W4"/>
<sequence>MAVGAAVLVLQEVNWLFWPTVLLMWKIMHGWVADMDEASVGAADCVSAANAGVAVSGLGGLTLLAFSWSSLVQGTDHEVQFVSLA</sequence>
<evidence type="ECO:0000313" key="1">
    <source>
        <dbReference type="EMBL" id="GMH06216.1"/>
    </source>
</evidence>
<accession>A0AAD3S8W4</accession>
<reference evidence="1" key="1">
    <citation type="submission" date="2023-05" db="EMBL/GenBank/DDBJ databases">
        <title>Nepenthes gracilis genome sequencing.</title>
        <authorList>
            <person name="Fukushima K."/>
        </authorList>
    </citation>
    <scope>NUCLEOTIDE SEQUENCE</scope>
    <source>
        <strain evidence="1">SING2019-196</strain>
    </source>
</reference>
<dbReference type="Proteomes" id="UP001279734">
    <property type="component" value="Unassembled WGS sequence"/>
</dbReference>
<comment type="caution">
    <text evidence="1">The sequence shown here is derived from an EMBL/GenBank/DDBJ whole genome shotgun (WGS) entry which is preliminary data.</text>
</comment>
<proteinExistence type="predicted"/>
<name>A0AAD3S8W4_NEPGR</name>
<organism evidence="1 2">
    <name type="scientific">Nepenthes gracilis</name>
    <name type="common">Slender pitcher plant</name>
    <dbReference type="NCBI Taxonomy" id="150966"/>
    <lineage>
        <taxon>Eukaryota</taxon>
        <taxon>Viridiplantae</taxon>
        <taxon>Streptophyta</taxon>
        <taxon>Embryophyta</taxon>
        <taxon>Tracheophyta</taxon>
        <taxon>Spermatophyta</taxon>
        <taxon>Magnoliopsida</taxon>
        <taxon>eudicotyledons</taxon>
        <taxon>Gunneridae</taxon>
        <taxon>Pentapetalae</taxon>
        <taxon>Caryophyllales</taxon>
        <taxon>Nepenthaceae</taxon>
        <taxon>Nepenthes</taxon>
    </lineage>
</organism>
<protein>
    <submittedName>
        <fullName evidence="1">Uncharacterized protein</fullName>
    </submittedName>
</protein>
<gene>
    <name evidence="1" type="ORF">Nepgr_008056</name>
</gene>
<keyword evidence="2" id="KW-1185">Reference proteome</keyword>
<evidence type="ECO:0000313" key="2">
    <source>
        <dbReference type="Proteomes" id="UP001279734"/>
    </source>
</evidence>
<dbReference type="EMBL" id="BSYO01000006">
    <property type="protein sequence ID" value="GMH06216.1"/>
    <property type="molecule type" value="Genomic_DNA"/>
</dbReference>